<dbReference type="AlphaFoldDB" id="A0A0R1K5V3"/>
<dbReference type="OrthoDB" id="2323347at2"/>
<dbReference type="Proteomes" id="UP000051248">
    <property type="component" value="Unassembled WGS sequence"/>
</dbReference>
<evidence type="ECO:0000313" key="1">
    <source>
        <dbReference type="EMBL" id="KRK78982.1"/>
    </source>
</evidence>
<evidence type="ECO:0008006" key="3">
    <source>
        <dbReference type="Google" id="ProtNLM"/>
    </source>
</evidence>
<proteinExistence type="predicted"/>
<comment type="caution">
    <text evidence="1">The sequence shown here is derived from an EMBL/GenBank/DDBJ whole genome shotgun (WGS) entry which is preliminary data.</text>
</comment>
<dbReference type="PATRIC" id="fig|1423775.4.peg.1372"/>
<dbReference type="RefSeq" id="WP_025025140.1">
    <property type="nucleotide sequence ID" value="NZ_AZDZ01000019.1"/>
</dbReference>
<dbReference type="eggNOG" id="ENOG5033A2M">
    <property type="taxonomic scope" value="Bacteria"/>
</dbReference>
<dbReference type="STRING" id="1423775.FD03_GL001342"/>
<reference evidence="1 2" key="1">
    <citation type="journal article" date="2015" name="Genome Announc.">
        <title>Expanding the biotechnology potential of lactobacilli through comparative genomics of 213 strains and associated genera.</title>
        <authorList>
            <person name="Sun Z."/>
            <person name="Harris H.M."/>
            <person name="McCann A."/>
            <person name="Guo C."/>
            <person name="Argimon S."/>
            <person name="Zhang W."/>
            <person name="Yang X."/>
            <person name="Jeffery I.B."/>
            <person name="Cooney J.C."/>
            <person name="Kagawa T.F."/>
            <person name="Liu W."/>
            <person name="Song Y."/>
            <person name="Salvetti E."/>
            <person name="Wrobel A."/>
            <person name="Rasinkangas P."/>
            <person name="Parkhill J."/>
            <person name="Rea M.C."/>
            <person name="O'Sullivan O."/>
            <person name="Ritari J."/>
            <person name="Douillard F.P."/>
            <person name="Paul Ross R."/>
            <person name="Yang R."/>
            <person name="Briner A.E."/>
            <person name="Felis G.E."/>
            <person name="de Vos W.M."/>
            <person name="Barrangou R."/>
            <person name="Klaenhammer T.R."/>
            <person name="Caufield P.W."/>
            <person name="Cui Y."/>
            <person name="Zhang H."/>
            <person name="O'Toole P.W."/>
        </authorList>
    </citation>
    <scope>NUCLEOTIDE SEQUENCE [LARGE SCALE GENOMIC DNA]</scope>
    <source>
        <strain evidence="1 2">DSM 19682</strain>
    </source>
</reference>
<accession>A0A0R1K5V3</accession>
<dbReference type="EMBL" id="AZDZ01000019">
    <property type="protein sequence ID" value="KRK78982.1"/>
    <property type="molecule type" value="Genomic_DNA"/>
</dbReference>
<name>A0A0R1K5V3_9LACO</name>
<gene>
    <name evidence="1" type="ORF">FD03_GL001342</name>
</gene>
<protein>
    <recommendedName>
        <fullName evidence="3">DUF2922 domain-containing protein</fullName>
    </recommendedName>
</protein>
<evidence type="ECO:0000313" key="2">
    <source>
        <dbReference type="Proteomes" id="UP000051248"/>
    </source>
</evidence>
<dbReference type="InterPro" id="IPR021321">
    <property type="entry name" value="DUF2922"/>
</dbReference>
<dbReference type="Pfam" id="PF11148">
    <property type="entry name" value="DUF2922"/>
    <property type="match status" value="1"/>
</dbReference>
<keyword evidence="2" id="KW-1185">Reference proteome</keyword>
<organism evidence="1 2">
    <name type="scientific">Companilactobacillus nodensis DSM 19682 = JCM 14932 = NBRC 107160</name>
    <dbReference type="NCBI Taxonomy" id="1423775"/>
    <lineage>
        <taxon>Bacteria</taxon>
        <taxon>Bacillati</taxon>
        <taxon>Bacillota</taxon>
        <taxon>Bacilli</taxon>
        <taxon>Lactobacillales</taxon>
        <taxon>Lactobacillaceae</taxon>
        <taxon>Companilactobacillus</taxon>
    </lineage>
</organism>
<sequence>MKKLQLTFKTAKGQKRNLVLNYVSAELDTPTVRKAMDKIVASQLFEKDTVQLYTKVVGAKYVERTETSLFQEDMAV</sequence>